<geneLocation type="plasmid" evidence="2 3">
    <name>unnamed1</name>
</geneLocation>
<proteinExistence type="predicted"/>
<dbReference type="SUPFAM" id="SSF50118">
    <property type="entry name" value="Cell growth inhibitor/plasmid maintenance toxic component"/>
    <property type="match status" value="1"/>
</dbReference>
<protein>
    <recommendedName>
        <fullName evidence="4">Type II toxin-antitoxin system PemK/MazF family toxin</fullName>
    </recommendedName>
</protein>
<name>A0A856M7Q4_9BACI</name>
<dbReference type="RefSeq" id="WP_013603225.1">
    <property type="nucleotide sequence ID" value="NZ_CP041370.1"/>
</dbReference>
<keyword evidence="3" id="KW-1185">Reference proteome</keyword>
<dbReference type="AlphaFoldDB" id="A0A856M7Q4"/>
<gene>
    <name evidence="2" type="ORF">FLK61_00165</name>
</gene>
<evidence type="ECO:0000256" key="1">
    <source>
        <dbReference type="SAM" id="MobiDB-lite"/>
    </source>
</evidence>
<dbReference type="Proteomes" id="UP000318138">
    <property type="component" value="Plasmid unnamed1"/>
</dbReference>
<dbReference type="KEGG" id="psua:FLK61_00165"/>
<sequence length="170" mass="19588">MAETDPKKLELGNIHLAITEFRDGTGRKARPVLVLGSKKSIEGAFEPEVLIGYITSNNNNKNFSKFKYPIADWKAAGLDKESWVVLQERELKWMNHEKDFLKHIGLLTERDTIGVLNKFMEVRELEQSLKQEAEKSKPQPRKGKMQVTIQENPTLKRSSPSAQRRNSRER</sequence>
<accession>A0A856M7Q4</accession>
<keyword evidence="2" id="KW-0614">Plasmid</keyword>
<dbReference type="Gene3D" id="2.30.30.110">
    <property type="match status" value="1"/>
</dbReference>
<feature type="compositionally biased region" description="Polar residues" evidence="1">
    <location>
        <begin position="147"/>
        <end position="164"/>
    </location>
</feature>
<evidence type="ECO:0000313" key="3">
    <source>
        <dbReference type="Proteomes" id="UP000318138"/>
    </source>
</evidence>
<dbReference type="GeneID" id="39574287"/>
<feature type="region of interest" description="Disordered" evidence="1">
    <location>
        <begin position="129"/>
        <end position="170"/>
    </location>
</feature>
<dbReference type="InterPro" id="IPR011067">
    <property type="entry name" value="Plasmid_toxin/cell-grow_inhib"/>
</dbReference>
<dbReference type="EMBL" id="CP041370">
    <property type="protein sequence ID" value="QDK92264.1"/>
    <property type="molecule type" value="Genomic_DNA"/>
</dbReference>
<evidence type="ECO:0000313" key="2">
    <source>
        <dbReference type="EMBL" id="QDK92264.1"/>
    </source>
</evidence>
<evidence type="ECO:0008006" key="4">
    <source>
        <dbReference type="Google" id="ProtNLM"/>
    </source>
</evidence>
<reference evidence="2 3" key="1">
    <citation type="submission" date="2019-07" db="EMBL/GenBank/DDBJ databases">
        <title>Bacillus alkalisoli sp. nov. isolated from saline soil.</title>
        <authorList>
            <person name="Sun J.-Q."/>
            <person name="Xu L."/>
        </authorList>
    </citation>
    <scope>NUCLEOTIDE SEQUENCE [LARGE SCALE GENOMIC DNA]</scope>
    <source>
        <strain evidence="2 3">M4U3P1</strain>
        <plasmid evidence="2 3">unnamed1</plasmid>
    </source>
</reference>
<organism evidence="2 3">
    <name type="scientific">Paenalkalicoccus suaedae</name>
    <dbReference type="NCBI Taxonomy" id="2592382"/>
    <lineage>
        <taxon>Bacteria</taxon>
        <taxon>Bacillati</taxon>
        <taxon>Bacillota</taxon>
        <taxon>Bacilli</taxon>
        <taxon>Bacillales</taxon>
        <taxon>Bacillaceae</taxon>
        <taxon>Paenalkalicoccus</taxon>
    </lineage>
</organism>